<organism evidence="1 2">
    <name type="scientific">Penicillium malachiteum</name>
    <dbReference type="NCBI Taxonomy" id="1324776"/>
    <lineage>
        <taxon>Eukaryota</taxon>
        <taxon>Fungi</taxon>
        <taxon>Dikarya</taxon>
        <taxon>Ascomycota</taxon>
        <taxon>Pezizomycotina</taxon>
        <taxon>Eurotiomycetes</taxon>
        <taxon>Eurotiomycetidae</taxon>
        <taxon>Eurotiales</taxon>
        <taxon>Aspergillaceae</taxon>
        <taxon>Penicillium</taxon>
    </lineage>
</organism>
<dbReference type="Gene3D" id="3.40.50.150">
    <property type="entry name" value="Vaccinia Virus protein VP39"/>
    <property type="match status" value="1"/>
</dbReference>
<dbReference type="AlphaFoldDB" id="A0AAD6HG63"/>
<keyword evidence="2" id="KW-1185">Reference proteome</keyword>
<dbReference type="EMBL" id="JAQJAN010000013">
    <property type="protein sequence ID" value="KAJ5712799.1"/>
    <property type="molecule type" value="Genomic_DNA"/>
</dbReference>
<accession>A0AAD6HG63</accession>
<evidence type="ECO:0000313" key="1">
    <source>
        <dbReference type="EMBL" id="KAJ5712799.1"/>
    </source>
</evidence>
<name>A0AAD6HG63_9EURO</name>
<dbReference type="InterPro" id="IPR029063">
    <property type="entry name" value="SAM-dependent_MTases_sf"/>
</dbReference>
<reference evidence="1" key="2">
    <citation type="submission" date="2023-01" db="EMBL/GenBank/DDBJ databases">
        <authorList>
            <person name="Petersen C."/>
        </authorList>
    </citation>
    <scope>NUCLEOTIDE SEQUENCE</scope>
    <source>
        <strain evidence="1">IBT 17514</strain>
    </source>
</reference>
<proteinExistence type="predicted"/>
<dbReference type="SUPFAM" id="SSF53335">
    <property type="entry name" value="S-adenosyl-L-methionine-dependent methyltransferases"/>
    <property type="match status" value="1"/>
</dbReference>
<comment type="caution">
    <text evidence="1">The sequence shown here is derived from an EMBL/GenBank/DDBJ whole genome shotgun (WGS) entry which is preliminary data.</text>
</comment>
<evidence type="ECO:0000313" key="2">
    <source>
        <dbReference type="Proteomes" id="UP001215712"/>
    </source>
</evidence>
<gene>
    <name evidence="1" type="ORF">N7493_009267</name>
</gene>
<protein>
    <submittedName>
        <fullName evidence="1">Uncharacterized protein</fullName>
    </submittedName>
</protein>
<reference evidence="1" key="1">
    <citation type="journal article" date="2023" name="IMA Fungus">
        <title>Comparative genomic study of the Penicillium genus elucidates a diverse pangenome and 15 lateral gene transfer events.</title>
        <authorList>
            <person name="Petersen C."/>
            <person name="Sorensen T."/>
            <person name="Nielsen M.R."/>
            <person name="Sondergaard T.E."/>
            <person name="Sorensen J.L."/>
            <person name="Fitzpatrick D.A."/>
            <person name="Frisvad J.C."/>
            <person name="Nielsen K.L."/>
        </authorList>
    </citation>
    <scope>NUCLEOTIDE SEQUENCE</scope>
    <source>
        <strain evidence="1">IBT 17514</strain>
    </source>
</reference>
<dbReference type="Proteomes" id="UP001215712">
    <property type="component" value="Unassembled WGS sequence"/>
</dbReference>
<sequence>MLGFIQRLFKKSRVELYGLDHAVLNIQLPPQTMWMNMGYWESTTHFPDACRALLDRVLSTADILKDQDRNQSIRVLDVGCGCGDQSLHLTSLRRGVLTQNQSETAEASGFQDSSDAAPSLRSQKSSSLINSYIGITLEPSQAALAKSRVQEKRAPENALADSSVDIFCADAANPSSWSGDLQNSIEKLAASSTTPESATWLLALDTIYHFRPSRLPLLQFACHNLNASYMAFDLVLADNISWFQRFILQIICWFLGAPFGNIITKDEYMRLLVRAGYEPEQIEMQDISQHVFGGLAAFLGRRVQEATPFGLKMGKYRGARKVFDWWARTGIMRGYVVVARKSR</sequence>